<protein>
    <recommendedName>
        <fullName evidence="3">Phosphohexomutase</fullName>
    </recommendedName>
    <alternativeName>
        <fullName evidence="4">Phosphomannose isomerase</fullName>
    </alternativeName>
</protein>
<evidence type="ECO:0000256" key="5">
    <source>
        <dbReference type="PIRSR" id="PIRSR036894-1"/>
    </source>
</evidence>
<accession>A0A1B1SDB6</accession>
<keyword evidence="10" id="KW-1185">Reference proteome</keyword>
<evidence type="ECO:0000313" key="9">
    <source>
        <dbReference type="EMBL" id="ANU64832.1"/>
    </source>
</evidence>
<dbReference type="CDD" id="cd07010">
    <property type="entry name" value="cupin_PMI_type_I_N_bac"/>
    <property type="match status" value="1"/>
</dbReference>
<dbReference type="OrthoDB" id="9808275at2"/>
<dbReference type="PANTHER" id="PTHR42742:SF3">
    <property type="entry name" value="FRUCTOKINASE"/>
    <property type="match status" value="1"/>
</dbReference>
<dbReference type="Pfam" id="PF21621">
    <property type="entry name" value="MPI_cupin_dom"/>
    <property type="match status" value="1"/>
</dbReference>
<evidence type="ECO:0000313" key="10">
    <source>
        <dbReference type="Proteomes" id="UP000186351"/>
    </source>
</evidence>
<dbReference type="InterPro" id="IPR011051">
    <property type="entry name" value="RmlC_Cupin_sf"/>
</dbReference>
<evidence type="ECO:0000259" key="8">
    <source>
        <dbReference type="Pfam" id="PF21621"/>
    </source>
</evidence>
<dbReference type="SUPFAM" id="SSF51182">
    <property type="entry name" value="RmlC-like cupins"/>
    <property type="match status" value="1"/>
</dbReference>
<dbReference type="KEGG" id="pary:A4V02_09735"/>
<gene>
    <name evidence="9" type="ORF">A4V02_09735</name>
</gene>
<comment type="cofactor">
    <cofactor evidence="5">
        <name>Zn(2+)</name>
        <dbReference type="ChEBI" id="CHEBI:29105"/>
    </cofactor>
    <text evidence="5">Binds 1 zinc ion per subunit.</text>
</comment>
<dbReference type="GO" id="GO:0004476">
    <property type="term" value="F:mannose-6-phosphate isomerase activity"/>
    <property type="evidence" value="ECO:0007669"/>
    <property type="project" value="InterPro"/>
</dbReference>
<dbReference type="EMBL" id="CP015402">
    <property type="protein sequence ID" value="ANU64832.1"/>
    <property type="molecule type" value="Genomic_DNA"/>
</dbReference>
<dbReference type="AlphaFoldDB" id="A0A1B1SDB6"/>
<dbReference type="InterPro" id="IPR014710">
    <property type="entry name" value="RmlC-like_jellyroll"/>
</dbReference>
<keyword evidence="2 5" id="KW-0862">Zinc</keyword>
<evidence type="ECO:0000256" key="2">
    <source>
        <dbReference type="ARBA" id="ARBA00022833"/>
    </source>
</evidence>
<evidence type="ECO:0000256" key="6">
    <source>
        <dbReference type="PIRSR" id="PIRSR036894-2"/>
    </source>
</evidence>
<keyword evidence="1 5" id="KW-0479">Metal-binding</keyword>
<dbReference type="Gene3D" id="2.60.120.10">
    <property type="entry name" value="Jelly Rolls"/>
    <property type="match status" value="2"/>
</dbReference>
<dbReference type="Pfam" id="PF20511">
    <property type="entry name" value="PMI_typeI_cat"/>
    <property type="match status" value="1"/>
</dbReference>
<feature type="binding site" evidence="5">
    <location>
        <position position="118"/>
    </location>
    <ligand>
        <name>Zn(2+)</name>
        <dbReference type="ChEBI" id="CHEBI:29105"/>
    </ligand>
</feature>
<dbReference type="GO" id="GO:0008270">
    <property type="term" value="F:zinc ion binding"/>
    <property type="evidence" value="ECO:0007669"/>
    <property type="project" value="InterPro"/>
</dbReference>
<dbReference type="GO" id="GO:0005975">
    <property type="term" value="P:carbohydrate metabolic process"/>
    <property type="evidence" value="ECO:0007669"/>
    <property type="project" value="InterPro"/>
</dbReference>
<sequence>MPPFKFVPYLKSVLWGGNKIAPFKGIVTDQKSIGESWEISGVPGHESIVAEGDDKGMTLPALIEKYGARLVGDKVYARFGNTFPLLIKLIDAEKDLSVQVHPDDRLAKERHNSLGKTEMWYIVDAEPGAKIYAGLSEQITPDDYTRLVGEKKIMDVIACHDSHDGDLFFLPAGRIHAIGAGNLLAEIQETSDITYRVYDFDRRDAEGNTRELHTEQAKDAIDYKVYPEYKSEYDREAKGEVPLIDCEYFDVNLVKADGHQDIAINHDSFMVIMCLEGECQIITDHGTITPMRRGETILVAAATASVEANGSATLLTAQA</sequence>
<evidence type="ECO:0000259" key="7">
    <source>
        <dbReference type="Pfam" id="PF20511"/>
    </source>
</evidence>
<feature type="binding site" evidence="5">
    <location>
        <position position="101"/>
    </location>
    <ligand>
        <name>Zn(2+)</name>
        <dbReference type="ChEBI" id="CHEBI:29105"/>
    </ligand>
</feature>
<accession>A0A1Z2XKY2</accession>
<feature type="domain" description="Mannose-6-phosphate isomerase cupin" evidence="8">
    <location>
        <begin position="245"/>
        <end position="315"/>
    </location>
</feature>
<evidence type="ECO:0000256" key="3">
    <source>
        <dbReference type="ARBA" id="ARBA00029741"/>
    </source>
</evidence>
<dbReference type="PIRSF" id="PIRSF036894">
    <property type="entry name" value="PMI_Firm_short"/>
    <property type="match status" value="1"/>
</dbReference>
<dbReference type="InterPro" id="IPR051804">
    <property type="entry name" value="Carb_Metab_Reg_Kinase/Isom"/>
</dbReference>
<dbReference type="PANTHER" id="PTHR42742">
    <property type="entry name" value="TRANSCRIPTIONAL REPRESSOR MPRA"/>
    <property type="match status" value="1"/>
</dbReference>
<name>A0A1B1SDB6_9BACT</name>
<dbReference type="Proteomes" id="UP000186351">
    <property type="component" value="Chromosome"/>
</dbReference>
<dbReference type="STRING" id="1796646.A4V02_09735"/>
<keyword evidence="9" id="KW-0413">Isomerase</keyword>
<reference evidence="10" key="1">
    <citation type="submission" date="2016-04" db="EMBL/GenBank/DDBJ databases">
        <title>Complete Genome Sequences of Twelve Strains of a Stable Defined Moderately Diverse Mouse Microbiota 2 (sDMDMm2).</title>
        <authorList>
            <person name="Uchimura Y."/>
            <person name="Wyss M."/>
            <person name="Brugiroux S."/>
            <person name="Limenitakis J.P."/>
            <person name="Stecher B."/>
            <person name="McCoy K.D."/>
            <person name="Macpherson A.J."/>
        </authorList>
    </citation>
    <scope>NUCLEOTIDE SEQUENCE [LARGE SCALE GENOMIC DNA]</scope>
    <source>
        <strain evidence="10">YL27</strain>
    </source>
</reference>
<dbReference type="InterPro" id="IPR046457">
    <property type="entry name" value="PMI_typeI_cat"/>
</dbReference>
<dbReference type="InterPro" id="IPR014628">
    <property type="entry name" value="Man6P_isomerase_Firm_short"/>
</dbReference>
<organism evidence="9 10">
    <name type="scientific">Muribaculum intestinale</name>
    <dbReference type="NCBI Taxonomy" id="1796646"/>
    <lineage>
        <taxon>Bacteria</taxon>
        <taxon>Pseudomonadati</taxon>
        <taxon>Bacteroidota</taxon>
        <taxon>Bacteroidia</taxon>
        <taxon>Bacteroidales</taxon>
        <taxon>Muribaculaceae</taxon>
        <taxon>Muribaculum</taxon>
    </lineage>
</organism>
<feature type="domain" description="Phosphomannose isomerase type I catalytic" evidence="7">
    <location>
        <begin position="10"/>
        <end position="113"/>
    </location>
</feature>
<feature type="binding site" evidence="5">
    <location>
        <position position="176"/>
    </location>
    <ligand>
        <name>Zn(2+)</name>
        <dbReference type="ChEBI" id="CHEBI:29105"/>
    </ligand>
</feature>
<feature type="active site" evidence="6">
    <location>
        <position position="196"/>
    </location>
</feature>
<evidence type="ECO:0000256" key="4">
    <source>
        <dbReference type="ARBA" id="ARBA00030762"/>
    </source>
</evidence>
<evidence type="ECO:0000256" key="1">
    <source>
        <dbReference type="ARBA" id="ARBA00022723"/>
    </source>
</evidence>
<dbReference type="InterPro" id="IPR049071">
    <property type="entry name" value="MPI_cupin_dom"/>
</dbReference>
<proteinExistence type="predicted"/>